<dbReference type="InParanoid" id="S8DXL8"/>
<dbReference type="OrthoDB" id="2322499at2759"/>
<proteinExistence type="predicted"/>
<evidence type="ECO:0000313" key="1">
    <source>
        <dbReference type="EMBL" id="EPS95883.1"/>
    </source>
</evidence>
<reference evidence="1 2" key="1">
    <citation type="journal article" date="2012" name="Science">
        <title>The Paleozoic origin of enzymatic lignin decomposition reconstructed from 31 fungal genomes.</title>
        <authorList>
            <person name="Floudas D."/>
            <person name="Binder M."/>
            <person name="Riley R."/>
            <person name="Barry K."/>
            <person name="Blanchette R.A."/>
            <person name="Henrissat B."/>
            <person name="Martinez A.T."/>
            <person name="Otillar R."/>
            <person name="Spatafora J.W."/>
            <person name="Yadav J.S."/>
            <person name="Aerts A."/>
            <person name="Benoit I."/>
            <person name="Boyd A."/>
            <person name="Carlson A."/>
            <person name="Copeland A."/>
            <person name="Coutinho P.M."/>
            <person name="de Vries R.P."/>
            <person name="Ferreira P."/>
            <person name="Findley K."/>
            <person name="Foster B."/>
            <person name="Gaskell J."/>
            <person name="Glotzer D."/>
            <person name="Gorecki P."/>
            <person name="Heitman J."/>
            <person name="Hesse C."/>
            <person name="Hori C."/>
            <person name="Igarashi K."/>
            <person name="Jurgens J.A."/>
            <person name="Kallen N."/>
            <person name="Kersten P."/>
            <person name="Kohler A."/>
            <person name="Kuees U."/>
            <person name="Kumar T.K.A."/>
            <person name="Kuo A."/>
            <person name="LaButti K."/>
            <person name="Larrondo L.F."/>
            <person name="Lindquist E."/>
            <person name="Ling A."/>
            <person name="Lombard V."/>
            <person name="Lucas S."/>
            <person name="Lundell T."/>
            <person name="Martin R."/>
            <person name="McLaughlin D.J."/>
            <person name="Morgenstern I."/>
            <person name="Morin E."/>
            <person name="Murat C."/>
            <person name="Nagy L.G."/>
            <person name="Nolan M."/>
            <person name="Ohm R.A."/>
            <person name="Patyshakuliyeva A."/>
            <person name="Rokas A."/>
            <person name="Ruiz-Duenas F.J."/>
            <person name="Sabat G."/>
            <person name="Salamov A."/>
            <person name="Samejima M."/>
            <person name="Schmutz J."/>
            <person name="Slot J.C."/>
            <person name="St John F."/>
            <person name="Stenlid J."/>
            <person name="Sun H."/>
            <person name="Sun S."/>
            <person name="Syed K."/>
            <person name="Tsang A."/>
            <person name="Wiebenga A."/>
            <person name="Young D."/>
            <person name="Pisabarro A."/>
            <person name="Eastwood D.C."/>
            <person name="Martin F."/>
            <person name="Cullen D."/>
            <person name="Grigoriev I.V."/>
            <person name="Hibbett D.S."/>
        </authorList>
    </citation>
    <scope>NUCLEOTIDE SEQUENCE</scope>
    <source>
        <strain evidence="2">FP-58527</strain>
    </source>
</reference>
<dbReference type="Proteomes" id="UP000015241">
    <property type="component" value="Unassembled WGS sequence"/>
</dbReference>
<sequence length="343" mass="39131">MEQALEDRLVRERIHALQGRWAPLEVALNALSNLPEARAYNIGIGDIAVMPEIREIVDVPDDVSVDQASFADVHAKLGDMVERWKTDGATKLRELIMRARPTLDQPKPKETKRKGKGKAKAQPAVDVLELATTRFHCSYCNDESVALYWPGVLAHACLRGVSYSEDDDAYKRFICQKMMSRQYNTAMLWNLDRLKVAEPSDAAKVVIQLCGKDPEVTTVEEMNALNVMLVRGDGEIRTWRNAILFDDTHRHMSKWRLAAPDQVAAAQERLPEIEMQRSRYICTSCLTTLWRDAWWWYDDALQHLRLKHGLEFPTLDHKLLARKLAPDSLFVAGAIKMKLPNSR</sequence>
<protein>
    <submittedName>
        <fullName evidence="1">Uncharacterized protein</fullName>
    </submittedName>
</protein>
<dbReference type="EMBL" id="KE504198">
    <property type="protein sequence ID" value="EPS95883.1"/>
    <property type="molecule type" value="Genomic_DNA"/>
</dbReference>
<dbReference type="HOGENOM" id="CLU_809011_0_0_1"/>
<keyword evidence="2" id="KW-1185">Reference proteome</keyword>
<accession>S8DXL8</accession>
<organism evidence="1 2">
    <name type="scientific">Fomitopsis schrenkii</name>
    <name type="common">Brown rot fungus</name>
    <dbReference type="NCBI Taxonomy" id="2126942"/>
    <lineage>
        <taxon>Eukaryota</taxon>
        <taxon>Fungi</taxon>
        <taxon>Dikarya</taxon>
        <taxon>Basidiomycota</taxon>
        <taxon>Agaricomycotina</taxon>
        <taxon>Agaricomycetes</taxon>
        <taxon>Polyporales</taxon>
        <taxon>Fomitopsis</taxon>
    </lineage>
</organism>
<dbReference type="AlphaFoldDB" id="S8DXL8"/>
<gene>
    <name evidence="1" type="ORF">FOMPIDRAFT_1053785</name>
</gene>
<name>S8DXL8_FOMSC</name>
<evidence type="ECO:0000313" key="2">
    <source>
        <dbReference type="Proteomes" id="UP000015241"/>
    </source>
</evidence>